<keyword evidence="1" id="KW-1133">Transmembrane helix</keyword>
<gene>
    <name evidence="2" type="ORF">HKX39_06705</name>
</gene>
<reference evidence="2 3" key="1">
    <citation type="submission" date="2020-05" db="EMBL/GenBank/DDBJ databases">
        <authorList>
            <person name="Niu N."/>
        </authorList>
    </citation>
    <scope>NUCLEOTIDE SEQUENCE [LARGE SCALE GENOMIC DNA]</scope>
    <source>
        <strain evidence="2 3">3340-03</strain>
    </source>
</reference>
<keyword evidence="1" id="KW-0472">Membrane</keyword>
<evidence type="ECO:0000256" key="1">
    <source>
        <dbReference type="SAM" id="Phobius"/>
    </source>
</evidence>
<name>A0A849PAB6_9BURK</name>
<evidence type="ECO:0000313" key="3">
    <source>
        <dbReference type="Proteomes" id="UP000537862"/>
    </source>
</evidence>
<proteinExistence type="predicted"/>
<dbReference type="RefSeq" id="WP_171680553.1">
    <property type="nucleotide sequence ID" value="NZ_JABGBN010000004.1"/>
</dbReference>
<comment type="caution">
    <text evidence="2">The sequence shown here is derived from an EMBL/GenBank/DDBJ whole genome shotgun (WGS) entry which is preliminary data.</text>
</comment>
<accession>A0A849PAB6</accession>
<protein>
    <recommendedName>
        <fullName evidence="4">DUF4870 domain-containing protein</fullName>
    </recommendedName>
</protein>
<evidence type="ECO:0000313" key="2">
    <source>
        <dbReference type="EMBL" id="NOL51857.1"/>
    </source>
</evidence>
<organism evidence="2 3">
    <name type="scientific">Pelistega suis</name>
    <dbReference type="NCBI Taxonomy" id="1631957"/>
    <lineage>
        <taxon>Bacteria</taxon>
        <taxon>Pseudomonadati</taxon>
        <taxon>Pseudomonadota</taxon>
        <taxon>Betaproteobacteria</taxon>
        <taxon>Burkholderiales</taxon>
        <taxon>Alcaligenaceae</taxon>
        <taxon>Pelistega</taxon>
    </lineage>
</organism>
<dbReference type="Proteomes" id="UP000537862">
    <property type="component" value="Unassembled WGS sequence"/>
</dbReference>
<sequence length="134" mass="14780">MSDNTNNPLPNEYVNSVNNQVIPQSVDTQKIESAATYTKIIYALYLASLVLGVSLIIGVIIAYVKRDDMTGTIYRSHIDSLIKIFWVSLVVAIIGYLTAFVLIGFVILFGLAIWFLIKTVTGLIKCIDGKPLNP</sequence>
<keyword evidence="1" id="KW-0812">Transmembrane</keyword>
<keyword evidence="3" id="KW-1185">Reference proteome</keyword>
<dbReference type="AlphaFoldDB" id="A0A849PAB6"/>
<evidence type="ECO:0008006" key="4">
    <source>
        <dbReference type="Google" id="ProtNLM"/>
    </source>
</evidence>
<dbReference type="EMBL" id="JABGBN010000004">
    <property type="protein sequence ID" value="NOL51857.1"/>
    <property type="molecule type" value="Genomic_DNA"/>
</dbReference>
<feature type="transmembrane region" description="Helical" evidence="1">
    <location>
        <begin position="84"/>
        <end position="117"/>
    </location>
</feature>
<feature type="transmembrane region" description="Helical" evidence="1">
    <location>
        <begin position="40"/>
        <end position="64"/>
    </location>
</feature>